<dbReference type="CDD" id="cd03402">
    <property type="entry name" value="SPFH_like_u2"/>
    <property type="match status" value="1"/>
</dbReference>
<dbReference type="EMBL" id="SACR01000004">
    <property type="protein sequence ID" value="RVU45277.1"/>
    <property type="molecule type" value="Genomic_DNA"/>
</dbReference>
<dbReference type="GO" id="GO:0016020">
    <property type="term" value="C:membrane"/>
    <property type="evidence" value="ECO:0007669"/>
    <property type="project" value="UniProtKB-SubCell"/>
</dbReference>
<dbReference type="PANTHER" id="PTHR43446">
    <property type="entry name" value="MEMBRANE PROTEIN-RELATED"/>
    <property type="match status" value="1"/>
</dbReference>
<evidence type="ECO:0000256" key="1">
    <source>
        <dbReference type="ARBA" id="ARBA00004167"/>
    </source>
</evidence>
<feature type="domain" description="Band 7" evidence="3">
    <location>
        <begin position="63"/>
        <end position="230"/>
    </location>
</feature>
<organism evidence="4 5">
    <name type="scientific">Rubrivivax rivuli</name>
    <dbReference type="NCBI Taxonomy" id="1862385"/>
    <lineage>
        <taxon>Bacteria</taxon>
        <taxon>Pseudomonadati</taxon>
        <taxon>Pseudomonadota</taxon>
        <taxon>Betaproteobacteria</taxon>
        <taxon>Burkholderiales</taxon>
        <taxon>Sphaerotilaceae</taxon>
        <taxon>Rubrivivax</taxon>
    </lineage>
</organism>
<dbReference type="PANTHER" id="PTHR43446:SF1">
    <property type="entry name" value="BAND 7 DOMAIN-CONTAINING PROTEIN"/>
    <property type="match status" value="1"/>
</dbReference>
<accession>A0A437RES0</accession>
<keyword evidence="2" id="KW-0812">Transmembrane</keyword>
<name>A0A437RES0_9BURK</name>
<evidence type="ECO:0000259" key="3">
    <source>
        <dbReference type="SMART" id="SM00244"/>
    </source>
</evidence>
<dbReference type="AlphaFoldDB" id="A0A437RES0"/>
<dbReference type="Pfam" id="PF01145">
    <property type="entry name" value="Band_7"/>
    <property type="match status" value="1"/>
</dbReference>
<dbReference type="SUPFAM" id="SSF117892">
    <property type="entry name" value="Band 7/SPFH domain"/>
    <property type="match status" value="1"/>
</dbReference>
<keyword evidence="5" id="KW-1185">Reference proteome</keyword>
<dbReference type="RefSeq" id="WP_128229376.1">
    <property type="nucleotide sequence ID" value="NZ_SACR01000004.1"/>
</dbReference>
<dbReference type="Gene3D" id="3.30.479.30">
    <property type="entry name" value="Band 7 domain"/>
    <property type="match status" value="1"/>
</dbReference>
<reference evidence="4 5" key="1">
    <citation type="submission" date="2019-01" db="EMBL/GenBank/DDBJ databases">
        <authorList>
            <person name="Chen W.-M."/>
        </authorList>
    </citation>
    <scope>NUCLEOTIDE SEQUENCE [LARGE SCALE GENOMIC DNA]</scope>
    <source>
        <strain evidence="4 5">KYPY4</strain>
    </source>
</reference>
<dbReference type="SMART" id="SM00244">
    <property type="entry name" value="PHB"/>
    <property type="match status" value="1"/>
</dbReference>
<evidence type="ECO:0000256" key="2">
    <source>
        <dbReference type="SAM" id="Phobius"/>
    </source>
</evidence>
<evidence type="ECO:0000313" key="4">
    <source>
        <dbReference type="EMBL" id="RVU45277.1"/>
    </source>
</evidence>
<dbReference type="InterPro" id="IPR001107">
    <property type="entry name" value="Band_7"/>
</dbReference>
<keyword evidence="2" id="KW-0472">Membrane</keyword>
<comment type="caution">
    <text evidence="4">The sequence shown here is derived from an EMBL/GenBank/DDBJ whole genome shotgun (WGS) entry which is preliminary data.</text>
</comment>
<gene>
    <name evidence="4" type="ORF">EOE66_14140</name>
</gene>
<comment type="subcellular location">
    <subcellularLocation>
        <location evidence="1">Membrane</location>
        <topology evidence="1">Single-pass membrane protein</topology>
    </subcellularLocation>
</comment>
<feature type="transmembrane region" description="Helical" evidence="2">
    <location>
        <begin position="46"/>
        <end position="68"/>
    </location>
</feature>
<keyword evidence="2" id="KW-1133">Transmembrane helix</keyword>
<dbReference type="InterPro" id="IPR036013">
    <property type="entry name" value="Band_7/SPFH_dom_sf"/>
</dbReference>
<evidence type="ECO:0000313" key="5">
    <source>
        <dbReference type="Proteomes" id="UP000285575"/>
    </source>
</evidence>
<protein>
    <submittedName>
        <fullName evidence="4">SPFH domain-containing protein</fullName>
    </submittedName>
</protein>
<proteinExistence type="predicted"/>
<dbReference type="Proteomes" id="UP000285575">
    <property type="component" value="Unassembled WGS sequence"/>
</dbReference>
<dbReference type="OrthoDB" id="9813479at2"/>
<sequence length="298" mass="32046">MQPQASRRHERAAATRNGYPMAALGIALLLATPLIGLLAARGGGPLLLALLPFTLAGGVLTLLGLYMLQPNEAANLTLFGEYTGTDRGEGLRWANPLARKGRLSLHSRNLNVAPLKVNDQRGNPVEIGAVVVWRVRDTAQAAFDVDDYETYVSVQAEAAIRHLASLYAYDDGEDLPAGQPTLRGGMDAVSMALRDELQARFDAAGVEVQDAKLSHLAYAPEIAQVMLRRQQAEAIVSARHKIVQGAVGMVEAALQGLSERNVVQLDDERKASMVSNLLVVLCSDRETQPVVNTGTLYS</sequence>
<feature type="transmembrane region" description="Helical" evidence="2">
    <location>
        <begin position="21"/>
        <end position="40"/>
    </location>
</feature>